<dbReference type="KEGG" id="carh:EGY05_22990"/>
<dbReference type="STRING" id="651561.BBI00_17235"/>
<organism evidence="3 4">
    <name type="scientific">Chryseobacterium arthrosphaerae</name>
    <dbReference type="NCBI Taxonomy" id="651561"/>
    <lineage>
        <taxon>Bacteria</taxon>
        <taxon>Pseudomonadati</taxon>
        <taxon>Bacteroidota</taxon>
        <taxon>Flavobacteriia</taxon>
        <taxon>Flavobacteriales</taxon>
        <taxon>Weeksellaceae</taxon>
        <taxon>Chryseobacterium group</taxon>
        <taxon>Chryseobacterium</taxon>
    </lineage>
</organism>
<feature type="signal peptide" evidence="1">
    <location>
        <begin position="1"/>
        <end position="19"/>
    </location>
</feature>
<evidence type="ECO:0000313" key="2">
    <source>
        <dbReference type="EMBL" id="MEE6125779.1"/>
    </source>
</evidence>
<sequence>MRKKLRLALIICCGIGIKAQVGINMTAPEGTVHVDGQKNTNVSISSSYDDDVIITPAGNVGAGTKSPKTRLDLRSEERLNAIGIGGTSQAASAAKAGAMRYNSGTQDLSYSNGTAWITLAHKAPNDFVDAENSSAQSFSNGVQTAMTGWTKKTDVNSSFNAGTGTFTASKTGVYIVSFTFSLASGSIADDSRYETLIQTNSTSSATNKVFKCVGSYPGTNTIGNRVAGNCSGIFNLNQGDNITVSLNQKLGSSKTLDSDSTLTSLSIFGL</sequence>
<reference evidence="3" key="2">
    <citation type="submission" date="2016-07" db="EMBL/GenBank/DDBJ databases">
        <authorList>
            <person name="Jeong J.-J."/>
            <person name="Kim D.W."/>
            <person name="Sang M.K."/>
            <person name="Choi I.-G."/>
            <person name="Kim K.D."/>
        </authorList>
    </citation>
    <scope>NUCLEOTIDE SEQUENCE</scope>
    <source>
        <strain evidence="3">CC-VM-7</strain>
    </source>
</reference>
<evidence type="ECO:0008006" key="6">
    <source>
        <dbReference type="Google" id="ProtNLM"/>
    </source>
</evidence>
<evidence type="ECO:0000256" key="1">
    <source>
        <dbReference type="SAM" id="SignalP"/>
    </source>
</evidence>
<protein>
    <recommendedName>
        <fullName evidence="6">C1q domain-containing protein</fullName>
    </recommendedName>
</protein>
<feature type="chain" id="PRO_5008620775" description="C1q domain-containing protein" evidence="1">
    <location>
        <begin position="20"/>
        <end position="270"/>
    </location>
</feature>
<dbReference type="InterPro" id="IPR008983">
    <property type="entry name" value="Tumour_necrosis_fac-like_dom"/>
</dbReference>
<reference evidence="2 5" key="3">
    <citation type="submission" date="2024-01" db="EMBL/GenBank/DDBJ databases">
        <title>Whole genome of Chryseobacterium arthrosphaerae NNCa 2741.</title>
        <authorList>
            <person name="Boriskina E.V."/>
            <person name="Gordinskaya N.A."/>
            <person name="Kropotov V.S."/>
            <person name="Alekseeva A.E."/>
            <person name="Makhova M.A."/>
            <person name="Kryazhev D.V."/>
            <person name="Shkurkina I.S."/>
        </authorList>
    </citation>
    <scope>NUCLEOTIDE SEQUENCE [LARGE SCALE GENOMIC DNA]</scope>
    <source>
        <strain evidence="2 5">NNCa 2741</strain>
    </source>
</reference>
<name>A0A1B8ZIM9_9FLAO</name>
<keyword evidence="5" id="KW-1185">Reference proteome</keyword>
<proteinExistence type="predicted"/>
<keyword evidence="1" id="KW-0732">Signal</keyword>
<evidence type="ECO:0000313" key="4">
    <source>
        <dbReference type="Proteomes" id="UP000093432"/>
    </source>
</evidence>
<comment type="caution">
    <text evidence="3">The sequence shown here is derived from an EMBL/GenBank/DDBJ whole genome shotgun (WGS) entry which is preliminary data.</text>
</comment>
<dbReference type="RefSeq" id="WP_065400107.1">
    <property type="nucleotide sequence ID" value="NZ_CP033811.1"/>
</dbReference>
<dbReference type="OrthoDB" id="1240046at2"/>
<gene>
    <name evidence="3" type="ORF">BBI00_17235</name>
    <name evidence="2" type="ORF">V2E39_00090</name>
</gene>
<accession>A0A1B8ZIM9</accession>
<evidence type="ECO:0000313" key="3">
    <source>
        <dbReference type="EMBL" id="OCA71459.1"/>
    </source>
</evidence>
<dbReference type="SUPFAM" id="SSF49842">
    <property type="entry name" value="TNF-like"/>
    <property type="match status" value="1"/>
</dbReference>
<dbReference type="AlphaFoldDB" id="A0A1B8ZIM9"/>
<dbReference type="Proteomes" id="UP001350005">
    <property type="component" value="Unassembled WGS sequence"/>
</dbReference>
<reference evidence="4" key="1">
    <citation type="submission" date="2016-07" db="EMBL/GenBank/DDBJ databases">
        <authorList>
            <person name="Florea S."/>
            <person name="Webb J.S."/>
            <person name="Jaromczyk J."/>
            <person name="Schardl C.L."/>
        </authorList>
    </citation>
    <scope>NUCLEOTIDE SEQUENCE [LARGE SCALE GENOMIC DNA]</scope>
    <source>
        <strain evidence="4">CC-VM-7</strain>
    </source>
</reference>
<dbReference type="Proteomes" id="UP000093432">
    <property type="component" value="Unassembled WGS sequence"/>
</dbReference>
<evidence type="ECO:0000313" key="5">
    <source>
        <dbReference type="Proteomes" id="UP001350005"/>
    </source>
</evidence>
<dbReference type="EMBL" id="JAZGJU010000001">
    <property type="protein sequence ID" value="MEE6125779.1"/>
    <property type="molecule type" value="Genomic_DNA"/>
</dbReference>
<dbReference type="EMBL" id="MAYG01000012">
    <property type="protein sequence ID" value="OCA71459.1"/>
    <property type="molecule type" value="Genomic_DNA"/>
</dbReference>
<dbReference type="Gene3D" id="2.60.120.40">
    <property type="match status" value="1"/>
</dbReference>